<reference evidence="2" key="2">
    <citation type="journal article" date="2023" name="Int. J. Mol. Sci.">
        <title>De Novo Assembly and Annotation of 11 Diverse Shrub Willow (Salix) Genomes Reveals Novel Gene Organization in Sex-Linked Regions.</title>
        <authorList>
            <person name="Hyden B."/>
            <person name="Feng K."/>
            <person name="Yates T.B."/>
            <person name="Jawdy S."/>
            <person name="Cereghino C."/>
            <person name="Smart L.B."/>
            <person name="Muchero W."/>
        </authorList>
    </citation>
    <scope>NUCLEOTIDE SEQUENCE</scope>
    <source>
        <tissue evidence="2">Shoot tip</tissue>
    </source>
</reference>
<keyword evidence="3" id="KW-1185">Reference proteome</keyword>
<protein>
    <submittedName>
        <fullName evidence="2">Uncharacterized protein</fullName>
    </submittedName>
</protein>
<keyword evidence="1" id="KW-1133">Transmembrane helix</keyword>
<comment type="caution">
    <text evidence="2">The sequence shown here is derived from an EMBL/GenBank/DDBJ whole genome shotgun (WGS) entry which is preliminary data.</text>
</comment>
<accession>A0A9Q0X0V8</accession>
<keyword evidence="1" id="KW-0812">Transmembrane</keyword>
<evidence type="ECO:0000256" key="1">
    <source>
        <dbReference type="SAM" id="Phobius"/>
    </source>
</evidence>
<sequence>MAKAIISPTPKHSLSYPTSSYRDLNSGLLSKLLSCLTVSIKPMRTCLQTPPLPLVCSKNLYRIFYSNENRTVLFMMCFLVGLLMLSTVLGLREFLSMGMDASLVVSEKIQSAISPMRRKLLIWNGGGLHIKNAGSDEKSSGCWRARQPLWMELKLRKV</sequence>
<name>A0A9Q0X0V8_9ROSI</name>
<evidence type="ECO:0000313" key="3">
    <source>
        <dbReference type="Proteomes" id="UP001151752"/>
    </source>
</evidence>
<keyword evidence="1" id="KW-0472">Membrane</keyword>
<dbReference type="AlphaFoldDB" id="A0A9Q0X0V8"/>
<dbReference type="Proteomes" id="UP001151752">
    <property type="component" value="Chromosome 16"/>
</dbReference>
<gene>
    <name evidence="2" type="ORF">OIU74_001246</name>
</gene>
<feature type="transmembrane region" description="Helical" evidence="1">
    <location>
        <begin position="72"/>
        <end position="91"/>
    </location>
</feature>
<organism evidence="2 3">
    <name type="scientific">Salix koriyanagi</name>
    <dbReference type="NCBI Taxonomy" id="2511006"/>
    <lineage>
        <taxon>Eukaryota</taxon>
        <taxon>Viridiplantae</taxon>
        <taxon>Streptophyta</taxon>
        <taxon>Embryophyta</taxon>
        <taxon>Tracheophyta</taxon>
        <taxon>Spermatophyta</taxon>
        <taxon>Magnoliopsida</taxon>
        <taxon>eudicotyledons</taxon>
        <taxon>Gunneridae</taxon>
        <taxon>Pentapetalae</taxon>
        <taxon>rosids</taxon>
        <taxon>fabids</taxon>
        <taxon>Malpighiales</taxon>
        <taxon>Salicaceae</taxon>
        <taxon>Saliceae</taxon>
        <taxon>Salix</taxon>
    </lineage>
</organism>
<evidence type="ECO:0000313" key="2">
    <source>
        <dbReference type="EMBL" id="KAJ6777215.1"/>
    </source>
</evidence>
<dbReference type="EMBL" id="JAPFFM010000001">
    <property type="protein sequence ID" value="KAJ6777215.1"/>
    <property type="molecule type" value="Genomic_DNA"/>
</dbReference>
<proteinExistence type="predicted"/>
<reference evidence="2" key="1">
    <citation type="submission" date="2022-11" db="EMBL/GenBank/DDBJ databases">
        <authorList>
            <person name="Hyden B.L."/>
            <person name="Feng K."/>
            <person name="Yates T."/>
            <person name="Jawdy S."/>
            <person name="Smart L.B."/>
            <person name="Muchero W."/>
        </authorList>
    </citation>
    <scope>NUCLEOTIDE SEQUENCE</scope>
    <source>
        <tissue evidence="2">Shoot tip</tissue>
    </source>
</reference>